<protein>
    <recommendedName>
        <fullName evidence="4">Thymidylate kinase</fullName>
    </recommendedName>
</protein>
<evidence type="ECO:0000256" key="1">
    <source>
        <dbReference type="SAM" id="MobiDB-lite"/>
    </source>
</evidence>
<dbReference type="Proteomes" id="UP000799536">
    <property type="component" value="Unassembled WGS sequence"/>
</dbReference>
<comment type="caution">
    <text evidence="2">The sequence shown here is derived from an EMBL/GenBank/DDBJ whole genome shotgun (WGS) entry which is preliminary data.</text>
</comment>
<accession>A0A9P4MTJ7</accession>
<organism evidence="2 3">
    <name type="scientific">Delitschia confertaspora ATCC 74209</name>
    <dbReference type="NCBI Taxonomy" id="1513339"/>
    <lineage>
        <taxon>Eukaryota</taxon>
        <taxon>Fungi</taxon>
        <taxon>Dikarya</taxon>
        <taxon>Ascomycota</taxon>
        <taxon>Pezizomycotina</taxon>
        <taxon>Dothideomycetes</taxon>
        <taxon>Pleosporomycetidae</taxon>
        <taxon>Pleosporales</taxon>
        <taxon>Delitschiaceae</taxon>
        <taxon>Delitschia</taxon>
    </lineage>
</organism>
<name>A0A9P4MTJ7_9PLEO</name>
<feature type="compositionally biased region" description="Polar residues" evidence="1">
    <location>
        <begin position="255"/>
        <end position="267"/>
    </location>
</feature>
<sequence length="422" mass="45624">MTFSVRQPFGAVDMSRLQSLSSVKNLQNAATPSFSSSFKNIKPTGKRSYSISSLDDENTENFDPSAFKSPTKRSKTDDSCSKSPQIHLFAVPQSVKPSPCVPSVRKALSSPVAAPTPISKSRGSLTHKRVGILSRRRVSNSPFKRIDPPTFSRNSSPTLPFSIDAALSGTIATYTPKSTPLTPAQVPSSLEESMPRSWFFDIHEDTPEQEATNLMEHSACVLDISSDDDSETRQKNEESERGKENIPPPGHFAPTRTSPQAPVSENVESADVTKQDSTTEHTKFPRLRNIAQDAMDEDRRPLSDLPAEEFYGPGLDATSYVTVDATLEKPSCLSKEFDFSVEETSKESVGEEPAIKEAVDEATAAPELICIYSDKAADALTPASEPIAIYADEAAVATSDISDTVQKGLQEGTEAAPVSSDA</sequence>
<proteinExistence type="predicted"/>
<dbReference type="AlphaFoldDB" id="A0A9P4MTJ7"/>
<feature type="compositionally biased region" description="Basic and acidic residues" evidence="1">
    <location>
        <begin position="231"/>
        <end position="244"/>
    </location>
</feature>
<feature type="region of interest" description="Disordered" evidence="1">
    <location>
        <begin position="222"/>
        <end position="298"/>
    </location>
</feature>
<keyword evidence="3" id="KW-1185">Reference proteome</keyword>
<dbReference type="EMBL" id="ML993930">
    <property type="protein sequence ID" value="KAF2202611.1"/>
    <property type="molecule type" value="Genomic_DNA"/>
</dbReference>
<evidence type="ECO:0008006" key="4">
    <source>
        <dbReference type="Google" id="ProtNLM"/>
    </source>
</evidence>
<feature type="region of interest" description="Disordered" evidence="1">
    <location>
        <begin position="32"/>
        <end position="82"/>
    </location>
</feature>
<reference evidence="2" key="1">
    <citation type="journal article" date="2020" name="Stud. Mycol.">
        <title>101 Dothideomycetes genomes: a test case for predicting lifestyles and emergence of pathogens.</title>
        <authorList>
            <person name="Haridas S."/>
            <person name="Albert R."/>
            <person name="Binder M."/>
            <person name="Bloem J."/>
            <person name="Labutti K."/>
            <person name="Salamov A."/>
            <person name="Andreopoulos B."/>
            <person name="Baker S."/>
            <person name="Barry K."/>
            <person name="Bills G."/>
            <person name="Bluhm B."/>
            <person name="Cannon C."/>
            <person name="Castanera R."/>
            <person name="Culley D."/>
            <person name="Daum C."/>
            <person name="Ezra D."/>
            <person name="Gonzalez J."/>
            <person name="Henrissat B."/>
            <person name="Kuo A."/>
            <person name="Liang C."/>
            <person name="Lipzen A."/>
            <person name="Lutzoni F."/>
            <person name="Magnuson J."/>
            <person name="Mondo S."/>
            <person name="Nolan M."/>
            <person name="Ohm R."/>
            <person name="Pangilinan J."/>
            <person name="Park H.-J."/>
            <person name="Ramirez L."/>
            <person name="Alfaro M."/>
            <person name="Sun H."/>
            <person name="Tritt A."/>
            <person name="Yoshinaga Y."/>
            <person name="Zwiers L.-H."/>
            <person name="Turgeon B."/>
            <person name="Goodwin S."/>
            <person name="Spatafora J."/>
            <person name="Crous P."/>
            <person name="Grigoriev I."/>
        </authorList>
    </citation>
    <scope>NUCLEOTIDE SEQUENCE</scope>
    <source>
        <strain evidence="2">ATCC 74209</strain>
    </source>
</reference>
<evidence type="ECO:0000313" key="3">
    <source>
        <dbReference type="Proteomes" id="UP000799536"/>
    </source>
</evidence>
<evidence type="ECO:0000313" key="2">
    <source>
        <dbReference type="EMBL" id="KAF2202611.1"/>
    </source>
</evidence>
<feature type="compositionally biased region" description="Basic and acidic residues" evidence="1">
    <location>
        <begin position="271"/>
        <end position="283"/>
    </location>
</feature>
<dbReference type="OrthoDB" id="425602at2759"/>
<gene>
    <name evidence="2" type="ORF">GQ43DRAFT_462229</name>
</gene>